<reference evidence="1 2" key="1">
    <citation type="submission" date="2011-09" db="EMBL/GenBank/DDBJ databases">
        <title>The draft genome of Methylobacterium extorquens DSM 13060.</title>
        <authorList>
            <consortium name="US DOE Joint Genome Institute (JGI-PGF)"/>
            <person name="Lucas S."/>
            <person name="Han J."/>
            <person name="Lapidus A."/>
            <person name="Cheng J.-F."/>
            <person name="Goodwin L."/>
            <person name="Pitluck S."/>
            <person name="Peters L."/>
            <person name="Land M.L."/>
            <person name="Hauser L."/>
            <person name="Koskimaki J."/>
            <person name="Halonen O."/>
            <person name="Pirttila A."/>
            <person name="Frank C."/>
            <person name="Woyke T.J."/>
        </authorList>
    </citation>
    <scope>NUCLEOTIDE SEQUENCE [LARGE SCALE GENOMIC DNA]</scope>
    <source>
        <strain evidence="1 2">DSM 13060</strain>
    </source>
</reference>
<dbReference type="EMBL" id="AGJK01000267">
    <property type="protein sequence ID" value="EHP88500.1"/>
    <property type="molecule type" value="Genomic_DNA"/>
</dbReference>
<evidence type="ECO:0000313" key="1">
    <source>
        <dbReference type="EMBL" id="EHP88500.1"/>
    </source>
</evidence>
<dbReference type="PATRIC" id="fig|882800.3.peg.5370"/>
<dbReference type="Proteomes" id="UP000004382">
    <property type="component" value="Unassembled WGS sequence"/>
</dbReference>
<organism evidence="1 2">
    <name type="scientific">Methylorubrum extorquens DSM 13060</name>
    <dbReference type="NCBI Taxonomy" id="882800"/>
    <lineage>
        <taxon>Bacteria</taxon>
        <taxon>Pseudomonadati</taxon>
        <taxon>Pseudomonadota</taxon>
        <taxon>Alphaproteobacteria</taxon>
        <taxon>Hyphomicrobiales</taxon>
        <taxon>Methylobacteriaceae</taxon>
        <taxon>Methylorubrum</taxon>
    </lineage>
</organism>
<proteinExistence type="predicted"/>
<gene>
    <name evidence="1" type="ORF">MetexDRAFT_5515</name>
</gene>
<accession>H1KSA2</accession>
<name>H1KSA2_METEX</name>
<sequence length="90" mass="9793">MGMWRRGNIFMRAISAVPREAAGRPLPHTVLAHSALTGQSHRVVDPAARFAGDGCFHLDLRADRATARSAAATWFRPGSATSTIRISRRP</sequence>
<comment type="caution">
    <text evidence="1">The sequence shown here is derived from an EMBL/GenBank/DDBJ whole genome shotgun (WGS) entry which is preliminary data.</text>
</comment>
<protein>
    <submittedName>
        <fullName evidence="1">Uncharacterized protein</fullName>
    </submittedName>
</protein>
<evidence type="ECO:0000313" key="2">
    <source>
        <dbReference type="Proteomes" id="UP000004382"/>
    </source>
</evidence>
<dbReference type="AlphaFoldDB" id="H1KSA2"/>